<evidence type="ECO:0000256" key="2">
    <source>
        <dbReference type="ARBA" id="ARBA00005236"/>
    </source>
</evidence>
<proteinExistence type="inferred from homology"/>
<feature type="transmembrane region" description="Helical" evidence="8">
    <location>
        <begin position="377"/>
        <end position="394"/>
    </location>
</feature>
<keyword evidence="4" id="KW-1003">Cell membrane</keyword>
<evidence type="ECO:0000259" key="10">
    <source>
        <dbReference type="Pfam" id="PF12704"/>
    </source>
</evidence>
<dbReference type="InterPro" id="IPR011925">
    <property type="entry name" value="LolCE_TM"/>
</dbReference>
<dbReference type="PANTHER" id="PTHR30489">
    <property type="entry name" value="LIPOPROTEIN-RELEASING SYSTEM TRANSMEMBRANE PROTEIN LOLE"/>
    <property type="match status" value="1"/>
</dbReference>
<feature type="transmembrane region" description="Helical" evidence="8">
    <location>
        <begin position="270"/>
        <end position="293"/>
    </location>
</feature>
<evidence type="ECO:0000313" key="11">
    <source>
        <dbReference type="EMBL" id="GGP18692.1"/>
    </source>
</evidence>
<organism evidence="11 12">
    <name type="scientific">Silvimonas iriomotensis</name>
    <dbReference type="NCBI Taxonomy" id="449662"/>
    <lineage>
        <taxon>Bacteria</taxon>
        <taxon>Pseudomonadati</taxon>
        <taxon>Pseudomonadota</taxon>
        <taxon>Betaproteobacteria</taxon>
        <taxon>Neisseriales</taxon>
        <taxon>Chitinibacteraceae</taxon>
        <taxon>Silvimonas</taxon>
    </lineage>
</organism>
<evidence type="ECO:0000313" key="12">
    <source>
        <dbReference type="Proteomes" id="UP000637267"/>
    </source>
</evidence>
<keyword evidence="7 8" id="KW-0472">Membrane</keyword>
<keyword evidence="5 8" id="KW-0812">Transmembrane</keyword>
<keyword evidence="3" id="KW-0813">Transport</keyword>
<comment type="caution">
    <text evidence="11">The sequence shown here is derived from an EMBL/GenBank/DDBJ whole genome shotgun (WGS) entry which is preliminary data.</text>
</comment>
<evidence type="ECO:0000256" key="1">
    <source>
        <dbReference type="ARBA" id="ARBA00004651"/>
    </source>
</evidence>
<evidence type="ECO:0000256" key="7">
    <source>
        <dbReference type="ARBA" id="ARBA00023136"/>
    </source>
</evidence>
<evidence type="ECO:0000256" key="8">
    <source>
        <dbReference type="SAM" id="Phobius"/>
    </source>
</evidence>
<keyword evidence="12" id="KW-1185">Reference proteome</keyword>
<dbReference type="InterPro" id="IPR003838">
    <property type="entry name" value="ABC3_permease_C"/>
</dbReference>
<dbReference type="NCBIfam" id="TIGR02212">
    <property type="entry name" value="lolCE"/>
    <property type="match status" value="1"/>
</dbReference>
<feature type="domain" description="MacB-like periplasmic core" evidence="10">
    <location>
        <begin position="24"/>
        <end position="229"/>
    </location>
</feature>
<evidence type="ECO:0000259" key="9">
    <source>
        <dbReference type="Pfam" id="PF02687"/>
    </source>
</evidence>
<dbReference type="EMBL" id="BMLX01000001">
    <property type="protein sequence ID" value="GGP18692.1"/>
    <property type="molecule type" value="Genomic_DNA"/>
</dbReference>
<dbReference type="Proteomes" id="UP000637267">
    <property type="component" value="Unassembled WGS sequence"/>
</dbReference>
<reference evidence="12" key="1">
    <citation type="journal article" date="2019" name="Int. J. Syst. Evol. Microbiol.">
        <title>The Global Catalogue of Microorganisms (GCM) 10K type strain sequencing project: providing services to taxonomists for standard genome sequencing and annotation.</title>
        <authorList>
            <consortium name="The Broad Institute Genomics Platform"/>
            <consortium name="The Broad Institute Genome Sequencing Center for Infectious Disease"/>
            <person name="Wu L."/>
            <person name="Ma J."/>
        </authorList>
    </citation>
    <scope>NUCLEOTIDE SEQUENCE [LARGE SCALE GENOMIC DNA]</scope>
    <source>
        <strain evidence="12">CGMCC 1.8859</strain>
    </source>
</reference>
<evidence type="ECO:0000256" key="3">
    <source>
        <dbReference type="ARBA" id="ARBA00022448"/>
    </source>
</evidence>
<evidence type="ECO:0000256" key="4">
    <source>
        <dbReference type="ARBA" id="ARBA00022475"/>
    </source>
</evidence>
<protein>
    <submittedName>
        <fullName evidence="11">Lipoprotein releasing system protein</fullName>
    </submittedName>
</protein>
<gene>
    <name evidence="11" type="ORF">GCM10010970_06440</name>
</gene>
<evidence type="ECO:0000256" key="6">
    <source>
        <dbReference type="ARBA" id="ARBA00022989"/>
    </source>
</evidence>
<evidence type="ECO:0000256" key="5">
    <source>
        <dbReference type="ARBA" id="ARBA00022692"/>
    </source>
</evidence>
<dbReference type="InterPro" id="IPR051447">
    <property type="entry name" value="Lipoprotein-release_system"/>
</dbReference>
<accession>A0ABQ2P5B4</accession>
<sequence length="411" mass="44104">MYEFLIGLRYTRARRRNGFISFISLISILGIALGVAALIIVLSVMNGFQGEVRDRILAMAAHVQISGADNHLTDWPAVAQQAAKHPHVKATAPYVLGQGLLTAGGQVKGALIRGIDPAQEPGVSPAVANVSGGQLTDLTAGRFGVVLGWQLANDLGVRSGDKVTLITPDGQVTPAGMIPRFRQFTVVGVFRADYYPYDAGVALIHIGDAQKLFRMGDAVSGVRLRLDDPLLARNVAIDLGSQMTNAYVSDWSMENPTYFRAVEIEKRMMFLILTLIVAVAAFNLVSTLVMVVTDKQADIAILRTLGASPGSIMKIFMVQGAVSGFVGTFTGVFGGVIIALNIGTIVPFIERVLGTHILSPDVYLITELPSQVEWSDVSSIGLISLVLALLATIYPSWRASRVNPAEALRYE</sequence>
<keyword evidence="11" id="KW-0449">Lipoprotein</keyword>
<dbReference type="InterPro" id="IPR025857">
    <property type="entry name" value="MacB_PCD"/>
</dbReference>
<dbReference type="RefSeq" id="WP_188702252.1">
    <property type="nucleotide sequence ID" value="NZ_BMLX01000001.1"/>
</dbReference>
<dbReference type="Pfam" id="PF12704">
    <property type="entry name" value="MacB_PCD"/>
    <property type="match status" value="1"/>
</dbReference>
<feature type="transmembrane region" description="Helical" evidence="8">
    <location>
        <begin position="325"/>
        <end position="349"/>
    </location>
</feature>
<feature type="domain" description="ABC3 transporter permease C-terminal" evidence="9">
    <location>
        <begin position="271"/>
        <end position="404"/>
    </location>
</feature>
<feature type="transmembrane region" description="Helical" evidence="8">
    <location>
        <begin position="20"/>
        <end position="45"/>
    </location>
</feature>
<keyword evidence="6 8" id="KW-1133">Transmembrane helix</keyword>
<dbReference type="PANTHER" id="PTHR30489:SF0">
    <property type="entry name" value="LIPOPROTEIN-RELEASING SYSTEM TRANSMEMBRANE PROTEIN LOLE"/>
    <property type="match status" value="1"/>
</dbReference>
<comment type="subcellular location">
    <subcellularLocation>
        <location evidence="1">Cell membrane</location>
        <topology evidence="1">Multi-pass membrane protein</topology>
    </subcellularLocation>
</comment>
<dbReference type="Pfam" id="PF02687">
    <property type="entry name" value="FtsX"/>
    <property type="match status" value="1"/>
</dbReference>
<comment type="similarity">
    <text evidence="2">Belongs to the ABC-4 integral membrane protein family. LolC/E subfamily.</text>
</comment>
<name>A0ABQ2P5B4_9NEIS</name>